<dbReference type="GO" id="GO:0016810">
    <property type="term" value="F:hydrolase activity, acting on carbon-nitrogen (but not peptide) bonds"/>
    <property type="evidence" value="ECO:0007669"/>
    <property type="project" value="InterPro"/>
</dbReference>
<dbReference type="Proteomes" id="UP000304148">
    <property type="component" value="Chromosome"/>
</dbReference>
<evidence type="ECO:0000313" key="2">
    <source>
        <dbReference type="EMBL" id="SYX85319.1"/>
    </source>
</evidence>
<dbReference type="PROSITE" id="PS51677">
    <property type="entry name" value="NODB"/>
    <property type="match status" value="1"/>
</dbReference>
<dbReference type="PANTHER" id="PTHR10587">
    <property type="entry name" value="GLYCOSYL TRANSFERASE-RELATED"/>
    <property type="match status" value="1"/>
</dbReference>
<evidence type="ECO:0000259" key="1">
    <source>
        <dbReference type="PROSITE" id="PS51677"/>
    </source>
</evidence>
<sequence>MNVWTEAVYRVDTKRKCIALTFDIGWGSRVPPSVLRALVTSGVKKATFFFSSPWAAKHPRIAKKIKASGYEIGSHGKLHENYTEHSNSWIAREVKLAASTIRNVTGVRCRLIRTPNGDLNRRVTTLLGKLGYSTIHWSVDSMDWTNPGVSTIIKNTTSRVATGDIVLLHASDSARQTAKALPIVIRKLRQQGFAFVTVSELLRMRAK</sequence>
<dbReference type="Gene3D" id="3.20.20.370">
    <property type="entry name" value="Glycoside hydrolase/deacetylase"/>
    <property type="match status" value="1"/>
</dbReference>
<dbReference type="InterPro" id="IPR002509">
    <property type="entry name" value="NODB_dom"/>
</dbReference>
<proteinExistence type="predicted"/>
<dbReference type="RefSeq" id="WP_138187023.1">
    <property type="nucleotide sequence ID" value="NZ_LS992241.1"/>
</dbReference>
<evidence type="ECO:0000313" key="3">
    <source>
        <dbReference type="Proteomes" id="UP000304148"/>
    </source>
</evidence>
<gene>
    <name evidence="2" type="ORF">PBLR_13741</name>
</gene>
<accession>A0A383RG47</accession>
<reference evidence="3" key="1">
    <citation type="submission" date="2018-08" db="EMBL/GenBank/DDBJ databases">
        <authorList>
            <person name="Chevrot R."/>
        </authorList>
    </citation>
    <scope>NUCLEOTIDE SEQUENCE [LARGE SCALE GENOMIC DNA]</scope>
</reference>
<organism evidence="2 3">
    <name type="scientific">Paenibacillus alvei</name>
    <name type="common">Bacillus alvei</name>
    <dbReference type="NCBI Taxonomy" id="44250"/>
    <lineage>
        <taxon>Bacteria</taxon>
        <taxon>Bacillati</taxon>
        <taxon>Bacillota</taxon>
        <taxon>Bacilli</taxon>
        <taxon>Bacillales</taxon>
        <taxon>Paenibacillaceae</taxon>
        <taxon>Paenibacillus</taxon>
    </lineage>
</organism>
<feature type="domain" description="NodB homology" evidence="1">
    <location>
        <begin position="16"/>
        <end position="196"/>
    </location>
</feature>
<dbReference type="SUPFAM" id="SSF88713">
    <property type="entry name" value="Glycoside hydrolase/deacetylase"/>
    <property type="match status" value="1"/>
</dbReference>
<dbReference type="AlphaFoldDB" id="A0A383RG47"/>
<name>A0A383RG47_PAEAL</name>
<dbReference type="Pfam" id="PF01522">
    <property type="entry name" value="Polysacc_deac_1"/>
    <property type="match status" value="1"/>
</dbReference>
<protein>
    <submittedName>
        <fullName evidence="2">Polysaccharide deacetylase family sporulation protein PdaB</fullName>
    </submittedName>
</protein>
<dbReference type="InterPro" id="IPR011330">
    <property type="entry name" value="Glyco_hydro/deAcase_b/a-brl"/>
</dbReference>
<dbReference type="PANTHER" id="PTHR10587:SF128">
    <property type="entry name" value="POLYSACCHARIDE DEACETYLASE PDAB-RELATED"/>
    <property type="match status" value="1"/>
</dbReference>
<dbReference type="InterPro" id="IPR050248">
    <property type="entry name" value="Polysacc_deacetylase_ArnD"/>
</dbReference>
<dbReference type="GO" id="GO:0005975">
    <property type="term" value="P:carbohydrate metabolic process"/>
    <property type="evidence" value="ECO:0007669"/>
    <property type="project" value="InterPro"/>
</dbReference>
<dbReference type="EMBL" id="LS992241">
    <property type="protein sequence ID" value="SYX85319.1"/>
    <property type="molecule type" value="Genomic_DNA"/>
</dbReference>
<dbReference type="GO" id="GO:0016020">
    <property type="term" value="C:membrane"/>
    <property type="evidence" value="ECO:0007669"/>
    <property type="project" value="TreeGrafter"/>
</dbReference>